<accession>A0A857JTA8</accession>
<organism evidence="2 3">
    <name type="scientific">Paraglaciecola mesophila</name>
    <dbReference type="NCBI Taxonomy" id="197222"/>
    <lineage>
        <taxon>Bacteria</taxon>
        <taxon>Pseudomonadati</taxon>
        <taxon>Pseudomonadota</taxon>
        <taxon>Gammaproteobacteria</taxon>
        <taxon>Alteromonadales</taxon>
        <taxon>Alteromonadaceae</taxon>
        <taxon>Paraglaciecola</taxon>
    </lineage>
</organism>
<proteinExistence type="predicted"/>
<name>A0A857JTA8_9ALTE</name>
<sequence length="32" mass="3709">MPGFFKRTSKKNEFNLSVSENKDGHARQQPDD</sequence>
<reference evidence="2 3" key="1">
    <citation type="submission" date="2019-12" db="EMBL/GenBank/DDBJ databases">
        <title>Genome sequencing and assembly of endphytes of Porphyra tenera.</title>
        <authorList>
            <person name="Park J.M."/>
            <person name="Shin R."/>
            <person name="Jo S.H."/>
        </authorList>
    </citation>
    <scope>NUCLEOTIDE SEQUENCE [LARGE SCALE GENOMIC DNA]</scope>
    <source>
        <strain evidence="2 3">GPM4</strain>
    </source>
</reference>
<evidence type="ECO:0000313" key="2">
    <source>
        <dbReference type="EMBL" id="QHJ13944.1"/>
    </source>
</evidence>
<feature type="compositionally biased region" description="Basic and acidic residues" evidence="1">
    <location>
        <begin position="20"/>
        <end position="32"/>
    </location>
</feature>
<dbReference type="Proteomes" id="UP000464524">
    <property type="component" value="Chromosome"/>
</dbReference>
<evidence type="ECO:0000313" key="3">
    <source>
        <dbReference type="Proteomes" id="UP000464524"/>
    </source>
</evidence>
<keyword evidence="3" id="KW-1185">Reference proteome</keyword>
<protein>
    <submittedName>
        <fullName evidence="2">Uncharacterized protein</fullName>
    </submittedName>
</protein>
<dbReference type="EMBL" id="CP047656">
    <property type="protein sequence ID" value="QHJ13944.1"/>
    <property type="molecule type" value="Genomic_DNA"/>
</dbReference>
<evidence type="ECO:0000256" key="1">
    <source>
        <dbReference type="SAM" id="MobiDB-lite"/>
    </source>
</evidence>
<feature type="region of interest" description="Disordered" evidence="1">
    <location>
        <begin position="1"/>
        <end position="32"/>
    </location>
</feature>
<dbReference type="AlphaFoldDB" id="A0A857JTA8"/>
<dbReference type="KEGG" id="pmes:FX988_04225"/>
<gene>
    <name evidence="2" type="ORF">FX988_04225</name>
</gene>